<proteinExistence type="predicted"/>
<dbReference type="STRING" id="1220188.A0A4S3J274"/>
<dbReference type="AlphaFoldDB" id="A0A4S3J274"/>
<dbReference type="Proteomes" id="UP000308092">
    <property type="component" value="Unassembled WGS sequence"/>
</dbReference>
<sequence length="236" mass="25526">MAKGQQNYDYATGLVCSIKYTFIALIEQSLAAAFAHLDIMSAHYGAEGPLLCLDSYATDGDSQPGTLKGDIDVLDCYTSEYKPLPAAVILRGGKRLNFSDPGHTWKDYLTPTELSPHALKEELLEVCLQGQALDTAPLAISRTVERLSPKHLVARITKSQREMGLSNIGAPYGNVSDDFSCSPLNMLGNVKCTVGWSSFRAYNALVLQLKLLPHAPTVIPCSTIVSVASHGQEKDP</sequence>
<evidence type="ECO:0000313" key="2">
    <source>
        <dbReference type="Proteomes" id="UP000308092"/>
    </source>
</evidence>
<accession>A0A4S3J274</accession>
<name>A0A4S3J274_9EURO</name>
<comment type="caution">
    <text evidence="1">The sequence shown here is derived from an EMBL/GenBank/DDBJ whole genome shotgun (WGS) entry which is preliminary data.</text>
</comment>
<organism evidence="1 2">
    <name type="scientific">Aspergillus tanneri</name>
    <dbReference type="NCBI Taxonomy" id="1220188"/>
    <lineage>
        <taxon>Eukaryota</taxon>
        <taxon>Fungi</taxon>
        <taxon>Dikarya</taxon>
        <taxon>Ascomycota</taxon>
        <taxon>Pezizomycotina</taxon>
        <taxon>Eurotiomycetes</taxon>
        <taxon>Eurotiomycetidae</taxon>
        <taxon>Eurotiales</taxon>
        <taxon>Aspergillaceae</taxon>
        <taxon>Aspergillus</taxon>
        <taxon>Aspergillus subgen. Circumdati</taxon>
    </lineage>
</organism>
<dbReference type="VEuPathDB" id="FungiDB:EYZ11_011674"/>
<reference evidence="1 2" key="1">
    <citation type="submission" date="2019-03" db="EMBL/GenBank/DDBJ databases">
        <title>The genome sequence of a newly discovered highly antifungal drug resistant Aspergillus species, Aspergillus tanneri NIH 1004.</title>
        <authorList>
            <person name="Mounaud S."/>
            <person name="Singh I."/>
            <person name="Joardar V."/>
            <person name="Pakala S."/>
            <person name="Pakala S."/>
            <person name="Venepally P."/>
            <person name="Hoover J."/>
            <person name="Nierman W."/>
            <person name="Chung J."/>
            <person name="Losada L."/>
        </authorList>
    </citation>
    <scope>NUCLEOTIDE SEQUENCE [LARGE SCALE GENOMIC DNA]</scope>
    <source>
        <strain evidence="1 2">NIH1004</strain>
    </source>
</reference>
<gene>
    <name evidence="1" type="ORF">EYZ11_011674</name>
</gene>
<keyword evidence="2" id="KW-1185">Reference proteome</keyword>
<protein>
    <submittedName>
        <fullName evidence="1">Uncharacterized protein</fullName>
    </submittedName>
</protein>
<dbReference type="EMBL" id="SOSA01000750">
    <property type="protein sequence ID" value="THC88880.1"/>
    <property type="molecule type" value="Genomic_DNA"/>
</dbReference>
<evidence type="ECO:0000313" key="1">
    <source>
        <dbReference type="EMBL" id="THC88880.1"/>
    </source>
</evidence>